<feature type="domain" description="Acyl-CoA thioesterase-like N-terminal HotDog" evidence="4">
    <location>
        <begin position="58"/>
        <end position="133"/>
    </location>
</feature>
<dbReference type="PANTHER" id="PTHR11066">
    <property type="entry name" value="ACYL-COA THIOESTERASE"/>
    <property type="match status" value="1"/>
</dbReference>
<comment type="similarity">
    <text evidence="1">Belongs to the C/M/P thioester hydrolase family.</text>
</comment>
<dbReference type="InterPro" id="IPR003703">
    <property type="entry name" value="Acyl_CoA_thio"/>
</dbReference>
<dbReference type="GO" id="GO:0047617">
    <property type="term" value="F:fatty acyl-CoA hydrolase activity"/>
    <property type="evidence" value="ECO:0007669"/>
    <property type="project" value="InterPro"/>
</dbReference>
<protein>
    <submittedName>
        <fullName evidence="5">Acyl-CoA thioesterase-2</fullName>
    </submittedName>
</protein>
<dbReference type="Proteomes" id="UP000199696">
    <property type="component" value="Unassembled WGS sequence"/>
</dbReference>
<reference evidence="6" key="1">
    <citation type="submission" date="2016-06" db="EMBL/GenBank/DDBJ databases">
        <authorList>
            <person name="Varghese N."/>
            <person name="Submissions Spin"/>
        </authorList>
    </citation>
    <scope>NUCLEOTIDE SEQUENCE [LARGE SCALE GENOMIC DNA]</scope>
    <source>
        <strain evidence="6">DSM 44814</strain>
    </source>
</reference>
<dbReference type="CDD" id="cd03444">
    <property type="entry name" value="Thioesterase_II_repeat1"/>
    <property type="match status" value="1"/>
</dbReference>
<evidence type="ECO:0000313" key="5">
    <source>
        <dbReference type="EMBL" id="SCL59719.1"/>
    </source>
</evidence>
<accession>A0A1C6V0A0</accession>
<dbReference type="GO" id="GO:0009062">
    <property type="term" value="P:fatty acid catabolic process"/>
    <property type="evidence" value="ECO:0007669"/>
    <property type="project" value="TreeGrafter"/>
</dbReference>
<dbReference type="GO" id="GO:0006637">
    <property type="term" value="P:acyl-CoA metabolic process"/>
    <property type="evidence" value="ECO:0007669"/>
    <property type="project" value="InterPro"/>
</dbReference>
<sequence length="320" mass="33879">MRGEPAAVASGRAAVDELVGLLDLAAVEPTGDPAVTDRLVPLAGVFAGRGAARGPARRYGGLIAAQALAAAGRTVRSGRPVHSLHAYFIRPGDSHRPVTYLVETLRDGRSMSTRRVVAVQRETPIFFLTASFHDPGSGLEHAQPPPEVPPPDEVPNLAQVLARAPGTLAAVEHMLFAFDARYIGPPPWAQKAGEARKAGERAGDVPRRAWVRVAGKLPDDPLVHAGALTFISDLPLLLSSMVAGHGQAWRPGDAGVSIDHTVWFHRPCRADEWLLYDCRSPWAAGGRGLATGGLYAMNGDLVATVAQEGLLLARPAQQAE</sequence>
<dbReference type="OrthoDB" id="9781019at2"/>
<dbReference type="CDD" id="cd03445">
    <property type="entry name" value="Thioesterase_II_repeat2"/>
    <property type="match status" value="1"/>
</dbReference>
<keyword evidence="6" id="KW-1185">Reference proteome</keyword>
<evidence type="ECO:0000313" key="6">
    <source>
        <dbReference type="Proteomes" id="UP000199696"/>
    </source>
</evidence>
<dbReference type="STRING" id="227316.GA0070604_4125"/>
<dbReference type="PANTHER" id="PTHR11066:SF34">
    <property type="entry name" value="ACYL-COENZYME A THIOESTERASE 8"/>
    <property type="match status" value="1"/>
</dbReference>
<dbReference type="InterPro" id="IPR049449">
    <property type="entry name" value="TesB_ACOT8-like_N"/>
</dbReference>
<evidence type="ECO:0000259" key="3">
    <source>
        <dbReference type="Pfam" id="PF02551"/>
    </source>
</evidence>
<feature type="domain" description="Acyl-CoA thioesterase 2 C-terminal" evidence="3">
    <location>
        <begin position="202"/>
        <end position="310"/>
    </location>
</feature>
<dbReference type="InterPro" id="IPR029069">
    <property type="entry name" value="HotDog_dom_sf"/>
</dbReference>
<dbReference type="EMBL" id="FMHY01000002">
    <property type="protein sequence ID" value="SCL59719.1"/>
    <property type="molecule type" value="Genomic_DNA"/>
</dbReference>
<dbReference type="AlphaFoldDB" id="A0A1C6V0A0"/>
<evidence type="ECO:0000256" key="1">
    <source>
        <dbReference type="ARBA" id="ARBA00006538"/>
    </source>
</evidence>
<evidence type="ECO:0000259" key="4">
    <source>
        <dbReference type="Pfam" id="PF13622"/>
    </source>
</evidence>
<gene>
    <name evidence="5" type="ORF">GA0070604_4125</name>
</gene>
<proteinExistence type="inferred from homology"/>
<name>A0A1C6V0A0_9ACTN</name>
<dbReference type="Pfam" id="PF13622">
    <property type="entry name" value="4HBT_3"/>
    <property type="match status" value="1"/>
</dbReference>
<dbReference type="SUPFAM" id="SSF54637">
    <property type="entry name" value="Thioesterase/thiol ester dehydrase-isomerase"/>
    <property type="match status" value="2"/>
</dbReference>
<evidence type="ECO:0000256" key="2">
    <source>
        <dbReference type="ARBA" id="ARBA00022801"/>
    </source>
</evidence>
<dbReference type="RefSeq" id="WP_091120800.1">
    <property type="nucleotide sequence ID" value="NZ_FMHY01000002.1"/>
</dbReference>
<dbReference type="InterPro" id="IPR025652">
    <property type="entry name" value="TesB_C"/>
</dbReference>
<dbReference type="Gene3D" id="2.40.160.210">
    <property type="entry name" value="Acyl-CoA thioesterase, double hotdog domain"/>
    <property type="match status" value="1"/>
</dbReference>
<dbReference type="Pfam" id="PF02551">
    <property type="entry name" value="Acyl_CoA_thio"/>
    <property type="match status" value="1"/>
</dbReference>
<organism evidence="5 6">
    <name type="scientific">Micromonospora eburnea</name>
    <dbReference type="NCBI Taxonomy" id="227316"/>
    <lineage>
        <taxon>Bacteria</taxon>
        <taxon>Bacillati</taxon>
        <taxon>Actinomycetota</taxon>
        <taxon>Actinomycetes</taxon>
        <taxon>Micromonosporales</taxon>
        <taxon>Micromonosporaceae</taxon>
        <taxon>Micromonospora</taxon>
    </lineage>
</organism>
<dbReference type="InterPro" id="IPR042171">
    <property type="entry name" value="Acyl-CoA_hotdog"/>
</dbReference>
<keyword evidence="2" id="KW-0378">Hydrolase</keyword>